<protein>
    <submittedName>
        <fullName evidence="1">Uncharacterized protein</fullName>
    </submittedName>
</protein>
<dbReference type="EMBL" id="RXGB01000476">
    <property type="protein sequence ID" value="TMX03189.1"/>
    <property type="molecule type" value="Genomic_DNA"/>
</dbReference>
<proteinExistence type="predicted"/>
<comment type="caution">
    <text evidence="1">The sequence shown here is derived from an EMBL/GenBank/DDBJ whole genome shotgun (WGS) entry which is preliminary data.</text>
</comment>
<evidence type="ECO:0000313" key="1">
    <source>
        <dbReference type="EMBL" id="TMX03189.1"/>
    </source>
</evidence>
<dbReference type="AlphaFoldDB" id="A0A6N2C920"/>
<reference evidence="1" key="1">
    <citation type="submission" date="2019-05" db="EMBL/GenBank/DDBJ databases">
        <title>The de novo reference genome and transcriptome assemblies of the wild tomato species Solanum chilense.</title>
        <authorList>
            <person name="Stam R."/>
            <person name="Nosenko T."/>
            <person name="Hoerger A.C."/>
            <person name="Stephan W."/>
            <person name="Seidel M.A."/>
            <person name="Kuhn J.M.M."/>
            <person name="Haberer G."/>
            <person name="Tellier A."/>
        </authorList>
    </citation>
    <scope>NUCLEOTIDE SEQUENCE</scope>
    <source>
        <tissue evidence="1">Mature leaves</tissue>
    </source>
</reference>
<sequence length="179" mass="20299">PNIEDTFWREPNEVSGSSERLLDIDVRWSREDLPADISDAPSIALNSLDVAMEISEEEDEFDDTAWDWMEEKDKETVSSKDLFVVTRTRKHGRLYKALNEDTTSKIMQQQMKCNKCKKGCRNGETNGGTKKIVHQKVIADVIAQHKHARLIDPNILAALCIPLPRESTSLQGGDIFGER</sequence>
<accession>A0A6N2C920</accession>
<feature type="non-terminal residue" evidence="1">
    <location>
        <position position="1"/>
    </location>
</feature>
<name>A0A6N2C920_SOLCI</name>
<organism evidence="1">
    <name type="scientific">Solanum chilense</name>
    <name type="common">Tomato</name>
    <name type="synonym">Lycopersicon chilense</name>
    <dbReference type="NCBI Taxonomy" id="4083"/>
    <lineage>
        <taxon>Eukaryota</taxon>
        <taxon>Viridiplantae</taxon>
        <taxon>Streptophyta</taxon>
        <taxon>Embryophyta</taxon>
        <taxon>Tracheophyta</taxon>
        <taxon>Spermatophyta</taxon>
        <taxon>Magnoliopsida</taxon>
        <taxon>eudicotyledons</taxon>
        <taxon>Gunneridae</taxon>
        <taxon>Pentapetalae</taxon>
        <taxon>asterids</taxon>
        <taxon>lamiids</taxon>
        <taxon>Solanales</taxon>
        <taxon>Solanaceae</taxon>
        <taxon>Solanoideae</taxon>
        <taxon>Solaneae</taxon>
        <taxon>Solanum</taxon>
        <taxon>Solanum subgen. Lycopersicon</taxon>
    </lineage>
</organism>
<gene>
    <name evidence="1" type="ORF">EJD97_017795</name>
</gene>